<evidence type="ECO:0000313" key="1">
    <source>
        <dbReference type="EMBL" id="KAK7019788.1"/>
    </source>
</evidence>
<proteinExistence type="predicted"/>
<comment type="caution">
    <text evidence="1">The sequence shown here is derived from an EMBL/GenBank/DDBJ whole genome shotgun (WGS) entry which is preliminary data.</text>
</comment>
<name>A0AAW0B262_9AGAR</name>
<reference evidence="1 2" key="1">
    <citation type="submission" date="2024-01" db="EMBL/GenBank/DDBJ databases">
        <title>A draft genome for a cacao thread blight-causing isolate of Paramarasmius palmivorus.</title>
        <authorList>
            <person name="Baruah I.K."/>
            <person name="Bukari Y."/>
            <person name="Amoako-Attah I."/>
            <person name="Meinhardt L.W."/>
            <person name="Bailey B.A."/>
            <person name="Cohen S.P."/>
        </authorList>
    </citation>
    <scope>NUCLEOTIDE SEQUENCE [LARGE SCALE GENOMIC DNA]</scope>
    <source>
        <strain evidence="1 2">GH-12</strain>
    </source>
</reference>
<protein>
    <recommendedName>
        <fullName evidence="3">BTB domain-containing protein</fullName>
    </recommendedName>
</protein>
<accession>A0AAW0B262</accession>
<sequence length="318" mass="35591">MSNGLSSAEETRILKCAAYKTCTIPVNIILESSDGVHLGAHMINLENFNNAFPIAGSVTHQFNEPVALSESAAILRLILKFSHNKDCSISSLDLATVIALTDAAEKYGNYPALNACRAALSQFTPVQIKSKIRVLPYRLRYTKVDESFENMIRSTMDIPLRQLVRDLSCFPDIYMVYTVYRELWHAGMAEYRQATDISAYRKLRSKYPKKRSETGPTEEVVKTSSSSLRELKSPACKDVNHIVVTTLELAMRTYPDLDPLKDEALSRWHSGMNQAVAKLPTWKKAGDIVKEELSQRSHILKAKFKSPSKQSDLSASAV</sequence>
<dbReference type="AlphaFoldDB" id="A0AAW0B262"/>
<dbReference type="Proteomes" id="UP001383192">
    <property type="component" value="Unassembled WGS sequence"/>
</dbReference>
<dbReference type="EMBL" id="JAYKXP010000198">
    <property type="protein sequence ID" value="KAK7019788.1"/>
    <property type="molecule type" value="Genomic_DNA"/>
</dbReference>
<organism evidence="1 2">
    <name type="scientific">Paramarasmius palmivorus</name>
    <dbReference type="NCBI Taxonomy" id="297713"/>
    <lineage>
        <taxon>Eukaryota</taxon>
        <taxon>Fungi</taxon>
        <taxon>Dikarya</taxon>
        <taxon>Basidiomycota</taxon>
        <taxon>Agaricomycotina</taxon>
        <taxon>Agaricomycetes</taxon>
        <taxon>Agaricomycetidae</taxon>
        <taxon>Agaricales</taxon>
        <taxon>Marasmiineae</taxon>
        <taxon>Marasmiaceae</taxon>
        <taxon>Paramarasmius</taxon>
    </lineage>
</organism>
<keyword evidence="2" id="KW-1185">Reference proteome</keyword>
<evidence type="ECO:0000313" key="2">
    <source>
        <dbReference type="Proteomes" id="UP001383192"/>
    </source>
</evidence>
<gene>
    <name evidence="1" type="ORF">VNI00_017929</name>
</gene>
<evidence type="ECO:0008006" key="3">
    <source>
        <dbReference type="Google" id="ProtNLM"/>
    </source>
</evidence>